<dbReference type="InterPro" id="IPR050129">
    <property type="entry name" value="Zn_alcohol_dh"/>
</dbReference>
<accession>A0A7X0SMT7</accession>
<dbReference type="InterPro" id="IPR020843">
    <property type="entry name" value="ER"/>
</dbReference>
<dbReference type="Proteomes" id="UP000564644">
    <property type="component" value="Unassembled WGS sequence"/>
</dbReference>
<dbReference type="SUPFAM" id="SSF50129">
    <property type="entry name" value="GroES-like"/>
    <property type="match status" value="1"/>
</dbReference>
<name>A0A7X0SMT7_9BACL</name>
<dbReference type="Gene3D" id="3.90.180.10">
    <property type="entry name" value="Medium-chain alcohol dehydrogenases, catalytic domain"/>
    <property type="match status" value="1"/>
</dbReference>
<keyword evidence="7" id="KW-1185">Reference proteome</keyword>
<keyword evidence="1 4" id="KW-0479">Metal-binding</keyword>
<evidence type="ECO:0000256" key="3">
    <source>
        <dbReference type="ARBA" id="ARBA00023002"/>
    </source>
</evidence>
<dbReference type="GO" id="GO:0008270">
    <property type="term" value="F:zinc ion binding"/>
    <property type="evidence" value="ECO:0007669"/>
    <property type="project" value="InterPro"/>
</dbReference>
<evidence type="ECO:0000256" key="2">
    <source>
        <dbReference type="ARBA" id="ARBA00022833"/>
    </source>
</evidence>
<dbReference type="CDD" id="cd08258">
    <property type="entry name" value="Zn_ADH4"/>
    <property type="match status" value="1"/>
</dbReference>
<dbReference type="SUPFAM" id="SSF51735">
    <property type="entry name" value="NAD(P)-binding Rossmann-fold domains"/>
    <property type="match status" value="1"/>
</dbReference>
<dbReference type="SMART" id="SM00829">
    <property type="entry name" value="PKS_ER"/>
    <property type="match status" value="1"/>
</dbReference>
<sequence length="348" mass="37853">MYMRAVINYSSGPGSVEIRDVPIPSVLGPKDILIQVKAAGVCGSDLHMYHDIQGFPVKRPVTLGHEYSGIVADVGTEVTLFQSGDRVVSETPAYVCETCIYCRTGHYNLCPNRRGFGVLEDGAMAEYVKTREAIVHKVPDNVSFEKAAMTEPTCVAYNAVAHHSRIRPGDHVVVIGPGPIGLMCVQIAKLFSPGQLMIVGTSKDKNRLEIARQFGADSVIVADEQDVVKEVMSYGDGFGPDLVLDAVGISVTLKQSVEVVRPGGQITKIGWGPSPVGFSLDPLIQKAARLQGSFSHNYPMWEKVLLMMGKGEIDPLPMTKVYDIDQWQQAFVEMDSLAHAKSIIQPNP</sequence>
<comment type="cofactor">
    <cofactor evidence="4">
        <name>Zn(2+)</name>
        <dbReference type="ChEBI" id="CHEBI:29105"/>
    </cofactor>
</comment>
<keyword evidence="3" id="KW-0560">Oxidoreductase</keyword>
<dbReference type="GO" id="GO:0016491">
    <property type="term" value="F:oxidoreductase activity"/>
    <property type="evidence" value="ECO:0007669"/>
    <property type="project" value="UniProtKB-KW"/>
</dbReference>
<dbReference type="InterPro" id="IPR036291">
    <property type="entry name" value="NAD(P)-bd_dom_sf"/>
</dbReference>
<evidence type="ECO:0000256" key="4">
    <source>
        <dbReference type="RuleBase" id="RU361277"/>
    </source>
</evidence>
<comment type="caution">
    <text evidence="6">The sequence shown here is derived from an EMBL/GenBank/DDBJ whole genome shotgun (WGS) entry which is preliminary data.</text>
</comment>
<dbReference type="InterPro" id="IPR002328">
    <property type="entry name" value="ADH_Zn_CS"/>
</dbReference>
<dbReference type="InterPro" id="IPR013149">
    <property type="entry name" value="ADH-like_C"/>
</dbReference>
<reference evidence="6 7" key="1">
    <citation type="submission" date="2020-08" db="EMBL/GenBank/DDBJ databases">
        <title>Cohnella phylogeny.</title>
        <authorList>
            <person name="Dunlap C."/>
        </authorList>
    </citation>
    <scope>NUCLEOTIDE SEQUENCE [LARGE SCALE GENOMIC DNA]</scope>
    <source>
        <strain evidence="6 7">CBP 2801</strain>
    </source>
</reference>
<dbReference type="Pfam" id="PF00107">
    <property type="entry name" value="ADH_zinc_N"/>
    <property type="match status" value="1"/>
</dbReference>
<organism evidence="6 7">
    <name type="scientific">Cohnella zeiphila</name>
    <dbReference type="NCBI Taxonomy" id="2761120"/>
    <lineage>
        <taxon>Bacteria</taxon>
        <taxon>Bacillati</taxon>
        <taxon>Bacillota</taxon>
        <taxon>Bacilli</taxon>
        <taxon>Bacillales</taxon>
        <taxon>Paenibacillaceae</taxon>
        <taxon>Cohnella</taxon>
    </lineage>
</organism>
<dbReference type="EMBL" id="JACJVO010000021">
    <property type="protein sequence ID" value="MBB6732754.1"/>
    <property type="molecule type" value="Genomic_DNA"/>
</dbReference>
<dbReference type="PROSITE" id="PS00059">
    <property type="entry name" value="ADH_ZINC"/>
    <property type="match status" value="1"/>
</dbReference>
<evidence type="ECO:0000256" key="1">
    <source>
        <dbReference type="ARBA" id="ARBA00022723"/>
    </source>
</evidence>
<dbReference type="Gene3D" id="3.40.50.720">
    <property type="entry name" value="NAD(P)-binding Rossmann-like Domain"/>
    <property type="match status" value="1"/>
</dbReference>
<keyword evidence="2 4" id="KW-0862">Zinc</keyword>
<evidence type="ECO:0000259" key="5">
    <source>
        <dbReference type="SMART" id="SM00829"/>
    </source>
</evidence>
<dbReference type="InterPro" id="IPR013154">
    <property type="entry name" value="ADH-like_N"/>
</dbReference>
<protein>
    <submittedName>
        <fullName evidence="6">Alcohol dehydrogenase catalytic domain-containing protein</fullName>
    </submittedName>
</protein>
<dbReference type="PANTHER" id="PTHR43401:SF2">
    <property type="entry name" value="L-THREONINE 3-DEHYDROGENASE"/>
    <property type="match status" value="1"/>
</dbReference>
<feature type="domain" description="Enoyl reductase (ER)" evidence="5">
    <location>
        <begin position="11"/>
        <end position="344"/>
    </location>
</feature>
<dbReference type="AlphaFoldDB" id="A0A7X0SMT7"/>
<dbReference type="InterPro" id="IPR011032">
    <property type="entry name" value="GroES-like_sf"/>
</dbReference>
<dbReference type="PANTHER" id="PTHR43401">
    <property type="entry name" value="L-THREONINE 3-DEHYDROGENASE"/>
    <property type="match status" value="1"/>
</dbReference>
<gene>
    <name evidence="6" type="ORF">H7C18_17690</name>
</gene>
<dbReference type="Pfam" id="PF08240">
    <property type="entry name" value="ADH_N"/>
    <property type="match status" value="1"/>
</dbReference>
<proteinExistence type="inferred from homology"/>
<evidence type="ECO:0000313" key="7">
    <source>
        <dbReference type="Proteomes" id="UP000564644"/>
    </source>
</evidence>
<evidence type="ECO:0000313" key="6">
    <source>
        <dbReference type="EMBL" id="MBB6732754.1"/>
    </source>
</evidence>
<comment type="similarity">
    <text evidence="4">Belongs to the zinc-containing alcohol dehydrogenase family.</text>
</comment>